<sequence>MAFRSYGRERPHTALESKLPTFSESLWVQTSHGFHKSSNRCAGKRIVCLSDVSYRFCFNTTLNSIAYGSVKYCPESTVCCEKDETKICVEADNYERYNNTADFNLFHQAEGVLDSVQQENVRKYTSTQKPVGTTAKKNKSTTSFPQRIKHTTKTQKRRKRPFLTVIKDYLLKSSNRKQSNKIKKKSNKTKTRGTLKPSNTVKKSTLQKLKNSKPSTKFTTLTPTQLTTTNKTLITSTSTTPIPFSPKTQSTTTSTTSTPAPPTISSTTTPILSSTTSSPATIPAVITSRASSAFTTPLFSNPPTTNDGKLALISSTSKSPCFAAEIPTTPSPCSFFQKWYQSSTAYSLRTTSIETTTVSTGGRPAICKIPAKYPAEKCYEYHECKPVMWWYKWLLMRCKSGYAFDPIASTCLENSACVY</sequence>
<keyword evidence="3" id="KW-1185">Reference proteome</keyword>
<feature type="compositionally biased region" description="Basic residues" evidence="1">
    <location>
        <begin position="174"/>
        <end position="193"/>
    </location>
</feature>
<gene>
    <name evidence="2" type="ORF">PHYEVI_LOCUS8943</name>
</gene>
<name>A0A9N9TU74_PHYSR</name>
<feature type="region of interest" description="Disordered" evidence="1">
    <location>
        <begin position="174"/>
        <end position="278"/>
    </location>
</feature>
<evidence type="ECO:0000256" key="1">
    <source>
        <dbReference type="SAM" id="MobiDB-lite"/>
    </source>
</evidence>
<evidence type="ECO:0008006" key="4">
    <source>
        <dbReference type="Google" id="ProtNLM"/>
    </source>
</evidence>
<feature type="region of interest" description="Disordered" evidence="1">
    <location>
        <begin position="125"/>
        <end position="159"/>
    </location>
</feature>
<protein>
    <recommendedName>
        <fullName evidence="4">Chitin-binding type-2 domain-containing protein</fullName>
    </recommendedName>
</protein>
<dbReference type="EMBL" id="OU900098">
    <property type="protein sequence ID" value="CAG9862635.1"/>
    <property type="molecule type" value="Genomic_DNA"/>
</dbReference>
<dbReference type="Proteomes" id="UP001153712">
    <property type="component" value="Chromosome 5"/>
</dbReference>
<organism evidence="2 3">
    <name type="scientific">Phyllotreta striolata</name>
    <name type="common">Striped flea beetle</name>
    <name type="synonym">Crioceris striolata</name>
    <dbReference type="NCBI Taxonomy" id="444603"/>
    <lineage>
        <taxon>Eukaryota</taxon>
        <taxon>Metazoa</taxon>
        <taxon>Ecdysozoa</taxon>
        <taxon>Arthropoda</taxon>
        <taxon>Hexapoda</taxon>
        <taxon>Insecta</taxon>
        <taxon>Pterygota</taxon>
        <taxon>Neoptera</taxon>
        <taxon>Endopterygota</taxon>
        <taxon>Coleoptera</taxon>
        <taxon>Polyphaga</taxon>
        <taxon>Cucujiformia</taxon>
        <taxon>Chrysomeloidea</taxon>
        <taxon>Chrysomelidae</taxon>
        <taxon>Galerucinae</taxon>
        <taxon>Alticini</taxon>
        <taxon>Phyllotreta</taxon>
    </lineage>
</organism>
<dbReference type="OrthoDB" id="6783483at2759"/>
<feature type="compositionally biased region" description="Basic residues" evidence="1">
    <location>
        <begin position="147"/>
        <end position="159"/>
    </location>
</feature>
<dbReference type="AlphaFoldDB" id="A0A9N9TU74"/>
<feature type="compositionally biased region" description="Low complexity" evidence="1">
    <location>
        <begin position="212"/>
        <end position="278"/>
    </location>
</feature>
<proteinExistence type="predicted"/>
<evidence type="ECO:0000313" key="2">
    <source>
        <dbReference type="EMBL" id="CAG9862635.1"/>
    </source>
</evidence>
<evidence type="ECO:0000313" key="3">
    <source>
        <dbReference type="Proteomes" id="UP001153712"/>
    </source>
</evidence>
<feature type="compositionally biased region" description="Polar residues" evidence="1">
    <location>
        <begin position="196"/>
        <end position="209"/>
    </location>
</feature>
<accession>A0A9N9TU74</accession>
<reference evidence="2" key="1">
    <citation type="submission" date="2022-01" db="EMBL/GenBank/DDBJ databases">
        <authorList>
            <person name="King R."/>
        </authorList>
    </citation>
    <scope>NUCLEOTIDE SEQUENCE</scope>
</reference>